<dbReference type="CDD" id="cd00093">
    <property type="entry name" value="HTH_XRE"/>
    <property type="match status" value="1"/>
</dbReference>
<evidence type="ECO:0000313" key="3">
    <source>
        <dbReference type="Proteomes" id="UP000558284"/>
    </source>
</evidence>
<keyword evidence="3" id="KW-1185">Reference proteome</keyword>
<dbReference type="SMART" id="SM00530">
    <property type="entry name" value="HTH_XRE"/>
    <property type="match status" value="1"/>
</dbReference>
<gene>
    <name evidence="2" type="ORF">H0241_08050</name>
</gene>
<dbReference type="PANTHER" id="PTHR43236">
    <property type="entry name" value="ANTITOXIN HIGA1"/>
    <property type="match status" value="1"/>
</dbReference>
<reference evidence="2 3" key="1">
    <citation type="submission" date="2020-07" db="EMBL/GenBank/DDBJ databases">
        <title>Definition of the novel symbiovar canariense within Mesorhizobium novociceri, a new species of genus Mesorhizobium nodulating Cicer canariense in the Caldera de Taburiente National Park (La Palma, Canary Islands).</title>
        <authorList>
            <person name="Leon-Barrios M."/>
            <person name="Perez-Yepez J."/>
            <person name="Flores-Felix J.D."/>
            <person name="Ramirez-Baena M.H."/>
            <person name="Pulido-Suarez L."/>
            <person name="Igual J.M."/>
            <person name="Velazquez E."/>
            <person name="Peix A."/>
        </authorList>
    </citation>
    <scope>NUCLEOTIDE SEQUENCE [LARGE SCALE GENOMIC DNA]</scope>
    <source>
        <strain evidence="2 3">CCANP35</strain>
    </source>
</reference>
<evidence type="ECO:0000259" key="1">
    <source>
        <dbReference type="PROSITE" id="PS50943"/>
    </source>
</evidence>
<dbReference type="RefSeq" id="WP_181056909.1">
    <property type="nucleotide sequence ID" value="NZ_JACDTY010000003.1"/>
</dbReference>
<dbReference type="EMBL" id="JACDTY010000003">
    <property type="protein sequence ID" value="MBA1140211.1"/>
    <property type="molecule type" value="Genomic_DNA"/>
</dbReference>
<dbReference type="InterPro" id="IPR001387">
    <property type="entry name" value="Cro/C1-type_HTH"/>
</dbReference>
<evidence type="ECO:0000313" key="2">
    <source>
        <dbReference type="EMBL" id="MBA1140211.1"/>
    </source>
</evidence>
<dbReference type="NCBIfam" id="TIGR02607">
    <property type="entry name" value="antidote_HigA"/>
    <property type="match status" value="1"/>
</dbReference>
<dbReference type="SUPFAM" id="SSF47413">
    <property type="entry name" value="lambda repressor-like DNA-binding domains"/>
    <property type="match status" value="1"/>
</dbReference>
<dbReference type="Gene3D" id="1.10.260.40">
    <property type="entry name" value="lambda repressor-like DNA-binding domains"/>
    <property type="match status" value="1"/>
</dbReference>
<dbReference type="InterPro" id="IPR013430">
    <property type="entry name" value="Toxin_antidote_HigA"/>
</dbReference>
<dbReference type="PANTHER" id="PTHR43236:SF1">
    <property type="entry name" value="BLL7220 PROTEIN"/>
    <property type="match status" value="1"/>
</dbReference>
<proteinExistence type="predicted"/>
<accession>A0A838B2E5</accession>
<dbReference type="PROSITE" id="PS50943">
    <property type="entry name" value="HTH_CROC1"/>
    <property type="match status" value="1"/>
</dbReference>
<dbReference type="Pfam" id="PF01381">
    <property type="entry name" value="HTH_3"/>
    <property type="match status" value="1"/>
</dbReference>
<dbReference type="InterPro" id="IPR010982">
    <property type="entry name" value="Lambda_DNA-bd_dom_sf"/>
</dbReference>
<organism evidence="2 3">
    <name type="scientific">Mesorhizobium neociceri</name>
    <dbReference type="NCBI Taxonomy" id="1307853"/>
    <lineage>
        <taxon>Bacteria</taxon>
        <taxon>Pseudomonadati</taxon>
        <taxon>Pseudomonadota</taxon>
        <taxon>Alphaproteobacteria</taxon>
        <taxon>Hyphomicrobiales</taxon>
        <taxon>Phyllobacteriaceae</taxon>
        <taxon>Mesorhizobium</taxon>
    </lineage>
</organism>
<dbReference type="GO" id="GO:0003677">
    <property type="term" value="F:DNA binding"/>
    <property type="evidence" value="ECO:0007669"/>
    <property type="project" value="InterPro"/>
</dbReference>
<feature type="domain" description="HTH cro/C1-type" evidence="1">
    <location>
        <begin position="10"/>
        <end position="64"/>
    </location>
</feature>
<sequence>MEYKTPGQLIEALLNERGWSQRSLAVILDKGETTINKLISGQSRVSAEMALGLEEVFGVKAERFLELQHQYDLAKARIEARPDPGRANRAKIYGDLPVAKMIERGWIQAEGIRDTENVERELRRFFGVNRLEDAEIMPHAARKTQTSIEATPAQMAWLYRVKSIAEGMLVGSYSPKAVEIAIANIKPLLGHPEHMRRVPRILAEAGIRFVVVEGLPGGKIDGVCLWLNERSPVVGMTLRFDRIDNFIFVLRHELEHVKNRDGQNGAAMLDVDLGGDVHVELEITVAQQEAIANAAAAEFCIPSKMMDAFIKRKAPYFSERDLIGFARTMKVHPGIVAGQLQRRTEQYHKFRQHLVSVREYIIPTAETDGWGDIHPIEP</sequence>
<protein>
    <submittedName>
        <fullName evidence="2">HigA family addiction module antidote protein</fullName>
    </submittedName>
</protein>
<comment type="caution">
    <text evidence="2">The sequence shown here is derived from an EMBL/GenBank/DDBJ whole genome shotgun (WGS) entry which is preliminary data.</text>
</comment>
<dbReference type="Proteomes" id="UP000558284">
    <property type="component" value="Unassembled WGS sequence"/>
</dbReference>
<dbReference type="AlphaFoldDB" id="A0A838B2E5"/>
<dbReference type="InterPro" id="IPR052345">
    <property type="entry name" value="Rad_response_metalloprotease"/>
</dbReference>
<name>A0A838B2E5_9HYPH</name>